<feature type="region of interest" description="Disordered" evidence="1">
    <location>
        <begin position="1"/>
        <end position="30"/>
    </location>
</feature>
<sequence>MHTALSTAGEECAGSARPGRPPWPPWPGPPAPARSIFYHVTWTSPARNTDTS</sequence>
<name>A0A8S4EDC9_PLUXY</name>
<gene>
    <name evidence="2" type="ORF">PLXY2_LOCUS5362</name>
</gene>
<dbReference type="Proteomes" id="UP000653454">
    <property type="component" value="Unassembled WGS sequence"/>
</dbReference>
<evidence type="ECO:0000256" key="1">
    <source>
        <dbReference type="SAM" id="MobiDB-lite"/>
    </source>
</evidence>
<comment type="caution">
    <text evidence="2">The sequence shown here is derived from an EMBL/GenBank/DDBJ whole genome shotgun (WGS) entry which is preliminary data.</text>
</comment>
<protein>
    <submittedName>
        <fullName evidence="2">(diamondback moth) hypothetical protein</fullName>
    </submittedName>
</protein>
<keyword evidence="3" id="KW-1185">Reference proteome</keyword>
<reference evidence="2" key="1">
    <citation type="submission" date="2020-11" db="EMBL/GenBank/DDBJ databases">
        <authorList>
            <person name="Whiteford S."/>
        </authorList>
    </citation>
    <scope>NUCLEOTIDE SEQUENCE</scope>
</reference>
<evidence type="ECO:0000313" key="3">
    <source>
        <dbReference type="Proteomes" id="UP000653454"/>
    </source>
</evidence>
<accession>A0A8S4EDC9</accession>
<organism evidence="2 3">
    <name type="scientific">Plutella xylostella</name>
    <name type="common">Diamondback moth</name>
    <name type="synonym">Plutella maculipennis</name>
    <dbReference type="NCBI Taxonomy" id="51655"/>
    <lineage>
        <taxon>Eukaryota</taxon>
        <taxon>Metazoa</taxon>
        <taxon>Ecdysozoa</taxon>
        <taxon>Arthropoda</taxon>
        <taxon>Hexapoda</taxon>
        <taxon>Insecta</taxon>
        <taxon>Pterygota</taxon>
        <taxon>Neoptera</taxon>
        <taxon>Endopterygota</taxon>
        <taxon>Lepidoptera</taxon>
        <taxon>Glossata</taxon>
        <taxon>Ditrysia</taxon>
        <taxon>Yponomeutoidea</taxon>
        <taxon>Plutellidae</taxon>
        <taxon>Plutella</taxon>
    </lineage>
</organism>
<feature type="compositionally biased region" description="Pro residues" evidence="1">
    <location>
        <begin position="19"/>
        <end position="30"/>
    </location>
</feature>
<evidence type="ECO:0000313" key="2">
    <source>
        <dbReference type="EMBL" id="CAG9113820.1"/>
    </source>
</evidence>
<proteinExistence type="predicted"/>
<dbReference type="AlphaFoldDB" id="A0A8S4EDC9"/>
<dbReference type="EMBL" id="CAJHNJ030000015">
    <property type="protein sequence ID" value="CAG9113820.1"/>
    <property type="molecule type" value="Genomic_DNA"/>
</dbReference>